<evidence type="ECO:0000256" key="1">
    <source>
        <dbReference type="SAM" id="Coils"/>
    </source>
</evidence>
<dbReference type="EMBL" id="NFKL01000001">
    <property type="protein sequence ID" value="OUP60861.1"/>
    <property type="molecule type" value="Genomic_DNA"/>
</dbReference>
<dbReference type="Proteomes" id="UP000195326">
    <property type="component" value="Unassembled WGS sequence"/>
</dbReference>
<dbReference type="Pfam" id="PF00239">
    <property type="entry name" value="Resolvase"/>
    <property type="match status" value="1"/>
</dbReference>
<dbReference type="Pfam" id="PF13408">
    <property type="entry name" value="Zn_ribbon_recom"/>
    <property type="match status" value="1"/>
</dbReference>
<dbReference type="InterPro" id="IPR038109">
    <property type="entry name" value="DNA_bind_recomb_sf"/>
</dbReference>
<dbReference type="SUPFAM" id="SSF53041">
    <property type="entry name" value="Resolvase-like"/>
    <property type="match status" value="1"/>
</dbReference>
<feature type="domain" description="Recombinase" evidence="2">
    <location>
        <begin position="188"/>
        <end position="329"/>
    </location>
</feature>
<accession>A0A1Y4M0J2</accession>
<dbReference type="InterPro" id="IPR011109">
    <property type="entry name" value="DNA_bind_recombinase_dom"/>
</dbReference>
<organism evidence="3 4">
    <name type="scientific">Butyricicoccus pullicaecorum</name>
    <dbReference type="NCBI Taxonomy" id="501571"/>
    <lineage>
        <taxon>Bacteria</taxon>
        <taxon>Bacillati</taxon>
        <taxon>Bacillota</taxon>
        <taxon>Clostridia</taxon>
        <taxon>Eubacteriales</taxon>
        <taxon>Butyricicoccaceae</taxon>
        <taxon>Butyricicoccus</taxon>
    </lineage>
</organism>
<evidence type="ECO:0000259" key="2">
    <source>
        <dbReference type="PROSITE" id="PS51737"/>
    </source>
</evidence>
<dbReference type="Pfam" id="PF07508">
    <property type="entry name" value="Recombinase"/>
    <property type="match status" value="1"/>
</dbReference>
<gene>
    <name evidence="3" type="ORF">B5F15_01200</name>
</gene>
<evidence type="ECO:0000313" key="3">
    <source>
        <dbReference type="EMBL" id="OUP60861.1"/>
    </source>
</evidence>
<reference evidence="4" key="1">
    <citation type="submission" date="2017-04" db="EMBL/GenBank/DDBJ databases">
        <title>Function of individual gut microbiota members based on whole genome sequencing of pure cultures obtained from chicken caecum.</title>
        <authorList>
            <person name="Medvecky M."/>
            <person name="Cejkova D."/>
            <person name="Polansky O."/>
            <person name="Karasova D."/>
            <person name="Kubasova T."/>
            <person name="Cizek A."/>
            <person name="Rychlik I."/>
        </authorList>
    </citation>
    <scope>NUCLEOTIDE SEQUENCE [LARGE SCALE GENOMIC DNA]</scope>
    <source>
        <strain evidence="4">An179</strain>
    </source>
</reference>
<dbReference type="AlphaFoldDB" id="A0A1Y4M0J2"/>
<dbReference type="GO" id="GO:0003677">
    <property type="term" value="F:DNA binding"/>
    <property type="evidence" value="ECO:0007669"/>
    <property type="project" value="InterPro"/>
</dbReference>
<dbReference type="RefSeq" id="WP_087414081.1">
    <property type="nucleotide sequence ID" value="NZ_NFKL01000001.1"/>
</dbReference>
<comment type="caution">
    <text evidence="3">The sequence shown here is derived from an EMBL/GenBank/DDBJ whole genome shotgun (WGS) entry which is preliminary data.</text>
</comment>
<dbReference type="Gene3D" id="3.90.1750.20">
    <property type="entry name" value="Putative Large Serine Recombinase, Chain B, Domain 2"/>
    <property type="match status" value="1"/>
</dbReference>
<dbReference type="InterPro" id="IPR036162">
    <property type="entry name" value="Resolvase-like_N_sf"/>
</dbReference>
<dbReference type="SMART" id="SM00857">
    <property type="entry name" value="Resolvase"/>
    <property type="match status" value="1"/>
</dbReference>
<dbReference type="PANTHER" id="PTHR30461:SF23">
    <property type="entry name" value="DNA RECOMBINASE-RELATED"/>
    <property type="match status" value="1"/>
</dbReference>
<dbReference type="PROSITE" id="PS51737">
    <property type="entry name" value="RECOMBINASE_DNA_BIND"/>
    <property type="match status" value="1"/>
</dbReference>
<dbReference type="InterPro" id="IPR006119">
    <property type="entry name" value="Resolv_N"/>
</dbReference>
<feature type="coiled-coil region" evidence="1">
    <location>
        <begin position="436"/>
        <end position="498"/>
    </location>
</feature>
<protein>
    <submittedName>
        <fullName evidence="3">Recombinase TnpX</fullName>
    </submittedName>
</protein>
<keyword evidence="1" id="KW-0175">Coiled coil</keyword>
<dbReference type="GO" id="GO:0000150">
    <property type="term" value="F:DNA strand exchange activity"/>
    <property type="evidence" value="ECO:0007669"/>
    <property type="project" value="InterPro"/>
</dbReference>
<evidence type="ECO:0000313" key="4">
    <source>
        <dbReference type="Proteomes" id="UP000195326"/>
    </source>
</evidence>
<sequence>MARKSRKTQAQNKPVAEVKKEAAALPTAIYARLSVENSGKDDDGNSLQNQIAVCKDYLEGCPWLRLTEVYSDNGKTGTVFDRPAWNRLMEDVRTGKAQCIVVRDLSRFGRDYVETGNYLEKIFPALGTRFISVKEGFDSFTCGGSMESLSVSLQNLVNAIYSRDISKKVSTALRAQMETGTFRNRHLPYGYLWNEDKTAYVVDEEAAAVVRRIFQWKLQGVSLYRIIDQLKAEGVESPERRKRRVGTRTGDNIQGEGWCPSTIRGILQNRAYIGELICGKSETAIYKGLKKHITERDNWIIVPDAHPPLVSITDFEAVERQMREDSAHREDRMEWSAEIRAGMVDLFDQKIFCADCGRRMYYKRQRIQRKDVVFRGVYDCSTHVRRGHETCFKHAIRQDALNEKVLNIIRDQLQVALDYEKLLKTMRGGAGETSIREKHRAAVSSIQLKLNALKKKRAGLYESYAEGILNEEEYAFAKQTYEGQYEALSRLLDEAVERRERFLESISPENKWLVMMRGVAGMTELTRELVDAIIEKVLVYGEGRIEVVLNYNDVFSAMCECVEQIKEAG</sequence>
<name>A0A1Y4M0J2_9FIRM</name>
<dbReference type="Gene3D" id="3.40.50.1390">
    <property type="entry name" value="Resolvase, N-terminal catalytic domain"/>
    <property type="match status" value="1"/>
</dbReference>
<proteinExistence type="predicted"/>
<dbReference type="InterPro" id="IPR025827">
    <property type="entry name" value="Zn_ribbon_recom_dom"/>
</dbReference>
<dbReference type="InterPro" id="IPR050639">
    <property type="entry name" value="SSR_resolvase"/>
</dbReference>
<dbReference type="PANTHER" id="PTHR30461">
    <property type="entry name" value="DNA-INVERTASE FROM LAMBDOID PROPHAGE"/>
    <property type="match status" value="1"/>
</dbReference>